<evidence type="ECO:0000313" key="2">
    <source>
        <dbReference type="EMBL" id="MBK9796847.1"/>
    </source>
</evidence>
<dbReference type="AlphaFoldDB" id="A0A9D7XI42"/>
<dbReference type="Proteomes" id="UP000886657">
    <property type="component" value="Unassembled WGS sequence"/>
</dbReference>
<keyword evidence="1" id="KW-1133">Transmembrane helix</keyword>
<comment type="caution">
    <text evidence="2">The sequence shown here is derived from an EMBL/GenBank/DDBJ whole genome shotgun (WGS) entry which is preliminary data.</text>
</comment>
<name>A0A9D7XI42_9BACT</name>
<organism evidence="2 3">
    <name type="scientific">Candidatus Geothrix skivensis</name>
    <dbReference type="NCBI Taxonomy" id="2954439"/>
    <lineage>
        <taxon>Bacteria</taxon>
        <taxon>Pseudomonadati</taxon>
        <taxon>Acidobacteriota</taxon>
        <taxon>Holophagae</taxon>
        <taxon>Holophagales</taxon>
        <taxon>Holophagaceae</taxon>
        <taxon>Geothrix</taxon>
    </lineage>
</organism>
<proteinExistence type="predicted"/>
<reference evidence="2" key="1">
    <citation type="submission" date="2020-10" db="EMBL/GenBank/DDBJ databases">
        <title>Connecting structure to function with the recovery of over 1000 high-quality activated sludge metagenome-assembled genomes encoding full-length rRNA genes using long-read sequencing.</title>
        <authorList>
            <person name="Singleton C.M."/>
            <person name="Petriglieri F."/>
            <person name="Kristensen J.M."/>
            <person name="Kirkegaard R.H."/>
            <person name="Michaelsen T.Y."/>
            <person name="Andersen M.H."/>
            <person name="Karst S.M."/>
            <person name="Dueholm M.S."/>
            <person name="Nielsen P.H."/>
            <person name="Albertsen M."/>
        </authorList>
    </citation>
    <scope>NUCLEOTIDE SEQUENCE</scope>
    <source>
        <strain evidence="2">Skiv_18-Q3-R9-52_MAXAC.067</strain>
    </source>
</reference>
<accession>A0A9D7XI42</accession>
<evidence type="ECO:0000313" key="3">
    <source>
        <dbReference type="Proteomes" id="UP000886657"/>
    </source>
</evidence>
<keyword evidence="1" id="KW-0472">Membrane</keyword>
<dbReference type="EMBL" id="JADKIO010000008">
    <property type="protein sequence ID" value="MBK9796847.1"/>
    <property type="molecule type" value="Genomic_DNA"/>
</dbReference>
<feature type="transmembrane region" description="Helical" evidence="1">
    <location>
        <begin position="6"/>
        <end position="24"/>
    </location>
</feature>
<evidence type="ECO:0000256" key="1">
    <source>
        <dbReference type="SAM" id="Phobius"/>
    </source>
</evidence>
<protein>
    <submittedName>
        <fullName evidence="2">Uncharacterized protein</fullName>
    </submittedName>
</protein>
<keyword evidence="1" id="KW-0812">Transmembrane</keyword>
<sequence length="64" mass="7194">MDKHTQQQVIGIVLVFIGLAHQIWPSHLAEINRRRALPIYPSTTFGVRILGVFLLLFGLLAVLT</sequence>
<feature type="transmembrane region" description="Helical" evidence="1">
    <location>
        <begin position="45"/>
        <end position="63"/>
    </location>
</feature>
<gene>
    <name evidence="2" type="ORF">IPP58_10185</name>
</gene>